<dbReference type="SUPFAM" id="SSF56801">
    <property type="entry name" value="Acetyl-CoA synthetase-like"/>
    <property type="match status" value="1"/>
</dbReference>
<dbReference type="Proteomes" id="UP000326170">
    <property type="component" value="Chromosome"/>
</dbReference>
<sequence>MTETPRLEAYHFDEREWDDYEHLREAFEWEIPERFNMAAYVCDRWGDHDERADHVALYAEAESGEREQYSFREFQTVTNRLANALSDAGIEHGDRIGVNAPQRPETVFAHVAAWKLGAVSVPLSTLFGPDALAYRLDDSDARACIVDASNVEAVREAAPEVPSLERLLTVGDVDADEAGPSTVDEVDFWDALEGRSSEFETVDTDAEDDAIIIYTSGTTGEPKGVRHAHRMLLGHLPLFLTTFCNLERGADDVYWTPAEWAWIASLFDVVIPGLYYGKPVVAYDGGPFDPETAFEIVERYEVTNFFAPPTALRMLMQVDDPRARYDVDSVRVIPSGGESLGQSIVDWAEATFDGAAVHEGYGQTEANLLVGDCTALTEFREGKMGLAAPGHDVRIVDPETAEPTVDTGEVGEIAVRYADNPVCFKEYLNKPERTARKVRNGWLLTEDLGTVDEDGYVTFKSRKDDVIISAGYRIGPEEIEESLAGHDAVADAAVIGVPDDERGEVPKAYVVTAEGTDLERDTDAEDDLEATLQAHVRERLAQYEYPRAIEFVDELPTTATGKIRRADLRDREGLE</sequence>
<dbReference type="InterPro" id="IPR051087">
    <property type="entry name" value="Mitochondrial_ACSM"/>
</dbReference>
<evidence type="ECO:0000256" key="3">
    <source>
        <dbReference type="ARBA" id="ARBA00022741"/>
    </source>
</evidence>
<dbReference type="PROSITE" id="PS00455">
    <property type="entry name" value="AMP_BINDING"/>
    <property type="match status" value="1"/>
</dbReference>
<keyword evidence="3" id="KW-0547">Nucleotide-binding</keyword>
<dbReference type="InterPro" id="IPR000873">
    <property type="entry name" value="AMP-dep_synth/lig_dom"/>
</dbReference>
<dbReference type="GO" id="GO:0006637">
    <property type="term" value="P:acyl-CoA metabolic process"/>
    <property type="evidence" value="ECO:0007669"/>
    <property type="project" value="TreeGrafter"/>
</dbReference>
<dbReference type="OrthoDB" id="193284at2157"/>
<dbReference type="Pfam" id="PF00501">
    <property type="entry name" value="AMP-binding"/>
    <property type="match status" value="1"/>
</dbReference>
<feature type="domain" description="AMP-binding enzyme C-terminal" evidence="6">
    <location>
        <begin position="478"/>
        <end position="562"/>
    </location>
</feature>
<dbReference type="Gene3D" id="3.30.300.30">
    <property type="match status" value="1"/>
</dbReference>
<dbReference type="GO" id="GO:0006633">
    <property type="term" value="P:fatty acid biosynthetic process"/>
    <property type="evidence" value="ECO:0007669"/>
    <property type="project" value="TreeGrafter"/>
</dbReference>
<evidence type="ECO:0000256" key="2">
    <source>
        <dbReference type="ARBA" id="ARBA00022598"/>
    </source>
</evidence>
<evidence type="ECO:0000256" key="4">
    <source>
        <dbReference type="ARBA" id="ARBA00022840"/>
    </source>
</evidence>
<comment type="similarity">
    <text evidence="1">Belongs to the ATP-dependent AMP-binding enzyme family.</text>
</comment>
<evidence type="ECO:0000259" key="6">
    <source>
        <dbReference type="Pfam" id="PF13193"/>
    </source>
</evidence>
<evidence type="ECO:0000256" key="1">
    <source>
        <dbReference type="ARBA" id="ARBA00006432"/>
    </source>
</evidence>
<proteinExistence type="inferred from homology"/>
<dbReference type="RefSeq" id="WP_152938952.1">
    <property type="nucleotide sequence ID" value="NZ_CP045488.1"/>
</dbReference>
<dbReference type="GO" id="GO:0004321">
    <property type="term" value="F:fatty-acyl-CoA synthase activity"/>
    <property type="evidence" value="ECO:0007669"/>
    <property type="project" value="TreeGrafter"/>
</dbReference>
<dbReference type="GO" id="GO:0005524">
    <property type="term" value="F:ATP binding"/>
    <property type="evidence" value="ECO:0007669"/>
    <property type="project" value="UniProtKB-KW"/>
</dbReference>
<dbReference type="Gene3D" id="3.40.50.12780">
    <property type="entry name" value="N-terminal domain of ligase-like"/>
    <property type="match status" value="1"/>
</dbReference>
<evidence type="ECO:0000259" key="5">
    <source>
        <dbReference type="Pfam" id="PF00501"/>
    </source>
</evidence>
<keyword evidence="2" id="KW-0436">Ligase</keyword>
<name>A0A5P9P0A9_9EURY</name>
<dbReference type="InterPro" id="IPR025110">
    <property type="entry name" value="AMP-bd_C"/>
</dbReference>
<dbReference type="Pfam" id="PF13193">
    <property type="entry name" value="AMP-binding_C"/>
    <property type="match status" value="1"/>
</dbReference>
<dbReference type="PANTHER" id="PTHR43605">
    <property type="entry name" value="ACYL-COENZYME A SYNTHETASE"/>
    <property type="match status" value="1"/>
</dbReference>
<accession>A0A5P9P0A9</accession>
<organism evidence="7 8">
    <name type="scientific">Natronorubrum aibiense</name>
    <dbReference type="NCBI Taxonomy" id="348826"/>
    <lineage>
        <taxon>Archaea</taxon>
        <taxon>Methanobacteriati</taxon>
        <taxon>Methanobacteriota</taxon>
        <taxon>Stenosarchaea group</taxon>
        <taxon>Halobacteria</taxon>
        <taxon>Halobacteriales</taxon>
        <taxon>Natrialbaceae</taxon>
        <taxon>Natronorubrum</taxon>
    </lineage>
</organism>
<dbReference type="GO" id="GO:0015645">
    <property type="term" value="F:fatty acid ligase activity"/>
    <property type="evidence" value="ECO:0007669"/>
    <property type="project" value="TreeGrafter"/>
</dbReference>
<protein>
    <submittedName>
        <fullName evidence="7">AMP-binding protein</fullName>
    </submittedName>
</protein>
<feature type="domain" description="AMP-dependent synthetase/ligase" evidence="5">
    <location>
        <begin position="50"/>
        <end position="416"/>
    </location>
</feature>
<dbReference type="KEGG" id="nas:GCU68_02865"/>
<dbReference type="InterPro" id="IPR020845">
    <property type="entry name" value="AMP-binding_CS"/>
</dbReference>
<dbReference type="InterPro" id="IPR042099">
    <property type="entry name" value="ANL_N_sf"/>
</dbReference>
<dbReference type="PANTHER" id="PTHR43605:SF10">
    <property type="entry name" value="ACYL-COA SYNTHETASE MEDIUM CHAIN FAMILY MEMBER 3"/>
    <property type="match status" value="1"/>
</dbReference>
<dbReference type="GO" id="GO:0016405">
    <property type="term" value="F:CoA-ligase activity"/>
    <property type="evidence" value="ECO:0007669"/>
    <property type="project" value="UniProtKB-ARBA"/>
</dbReference>
<gene>
    <name evidence="7" type="ORF">GCU68_02865</name>
</gene>
<dbReference type="AlphaFoldDB" id="A0A5P9P0A9"/>
<dbReference type="EMBL" id="CP045488">
    <property type="protein sequence ID" value="QFU81572.1"/>
    <property type="molecule type" value="Genomic_DNA"/>
</dbReference>
<evidence type="ECO:0000313" key="7">
    <source>
        <dbReference type="EMBL" id="QFU81572.1"/>
    </source>
</evidence>
<dbReference type="InterPro" id="IPR045851">
    <property type="entry name" value="AMP-bd_C_sf"/>
</dbReference>
<evidence type="ECO:0000313" key="8">
    <source>
        <dbReference type="Proteomes" id="UP000326170"/>
    </source>
</evidence>
<keyword evidence="4" id="KW-0067">ATP-binding</keyword>
<reference evidence="7 8" key="1">
    <citation type="journal article" date="2007" name="Int. J. Syst. Evol. Microbiol.">
        <title>Natronorubrum sulfidifaciens sp. nov., an extremely haloalkaliphilic archaeon isolated from Aiding salt lake in Xin-Jiang, China.</title>
        <authorList>
            <person name="Cui H.L."/>
            <person name="Tohty D."/>
            <person name="Liu H.C."/>
            <person name="Liu S.J."/>
            <person name="Oren A."/>
            <person name="Zhou P.J."/>
        </authorList>
    </citation>
    <scope>NUCLEOTIDE SEQUENCE [LARGE SCALE GENOMIC DNA]</scope>
    <source>
        <strain evidence="7 8">7-3</strain>
    </source>
</reference>
<dbReference type="GeneID" id="42299955"/>
<keyword evidence="8" id="KW-1185">Reference proteome</keyword>